<dbReference type="EMBL" id="GBXM01102000">
    <property type="protein sequence ID" value="JAH06577.1"/>
    <property type="molecule type" value="Transcribed_RNA"/>
</dbReference>
<accession>A0A0E9PQK4</accession>
<sequence length="26" mass="3016">MFKNVDLLQKGRPWSTCNVKSLCLPH</sequence>
<name>A0A0E9PQK4_ANGAN</name>
<evidence type="ECO:0000313" key="1">
    <source>
        <dbReference type="EMBL" id="JAH06577.1"/>
    </source>
</evidence>
<reference evidence="1" key="1">
    <citation type="submission" date="2014-11" db="EMBL/GenBank/DDBJ databases">
        <authorList>
            <person name="Amaro Gonzalez C."/>
        </authorList>
    </citation>
    <scope>NUCLEOTIDE SEQUENCE</scope>
</reference>
<reference evidence="1" key="2">
    <citation type="journal article" date="2015" name="Fish Shellfish Immunol.">
        <title>Early steps in the European eel (Anguilla anguilla)-Vibrio vulnificus interaction in the gills: Role of the RtxA13 toxin.</title>
        <authorList>
            <person name="Callol A."/>
            <person name="Pajuelo D."/>
            <person name="Ebbesson L."/>
            <person name="Teles M."/>
            <person name="MacKenzie S."/>
            <person name="Amaro C."/>
        </authorList>
    </citation>
    <scope>NUCLEOTIDE SEQUENCE</scope>
</reference>
<dbReference type="AlphaFoldDB" id="A0A0E9PQK4"/>
<organism evidence="1">
    <name type="scientific">Anguilla anguilla</name>
    <name type="common">European freshwater eel</name>
    <name type="synonym">Muraena anguilla</name>
    <dbReference type="NCBI Taxonomy" id="7936"/>
    <lineage>
        <taxon>Eukaryota</taxon>
        <taxon>Metazoa</taxon>
        <taxon>Chordata</taxon>
        <taxon>Craniata</taxon>
        <taxon>Vertebrata</taxon>
        <taxon>Euteleostomi</taxon>
        <taxon>Actinopterygii</taxon>
        <taxon>Neopterygii</taxon>
        <taxon>Teleostei</taxon>
        <taxon>Anguilliformes</taxon>
        <taxon>Anguillidae</taxon>
        <taxon>Anguilla</taxon>
    </lineage>
</organism>
<protein>
    <submittedName>
        <fullName evidence="1">Uncharacterized protein</fullName>
    </submittedName>
</protein>
<proteinExistence type="predicted"/>